<name>A0A644SP08_9ZZZZ</name>
<dbReference type="AlphaFoldDB" id="A0A644SP08"/>
<gene>
    <name evidence="1" type="ORF">SDC9_00999</name>
</gene>
<protein>
    <recommendedName>
        <fullName evidence="2">Outer membrane protein beta-barrel domain-containing protein</fullName>
    </recommendedName>
</protein>
<organism evidence="1">
    <name type="scientific">bioreactor metagenome</name>
    <dbReference type="NCBI Taxonomy" id="1076179"/>
    <lineage>
        <taxon>unclassified sequences</taxon>
        <taxon>metagenomes</taxon>
        <taxon>ecological metagenomes</taxon>
    </lineage>
</organism>
<sequence length="222" mass="25007">MTTKLFLSIASLFTSISILKAQETATLEVKNPPIIVETVFGDKALGFQTTFQKKLTTAPKFGIFAVSDIIGTWDKDDTDGFMVQGNITYELMKNFNLMGGFHMATGVDIRPAVGVIYSKGSPDYVIVFNPRYYIDDNGEMEAFLMGEYKPKISENWRFYSKIQAMYAAITNEGNPHTRSYLRLRAGVNYKEISFGLASNFEYFGPQKFNQNNFGLFVSTALF</sequence>
<dbReference type="EMBL" id="VSSQ01000002">
    <property type="protein sequence ID" value="MPL55521.1"/>
    <property type="molecule type" value="Genomic_DNA"/>
</dbReference>
<comment type="caution">
    <text evidence="1">The sequence shown here is derived from an EMBL/GenBank/DDBJ whole genome shotgun (WGS) entry which is preliminary data.</text>
</comment>
<evidence type="ECO:0008006" key="2">
    <source>
        <dbReference type="Google" id="ProtNLM"/>
    </source>
</evidence>
<proteinExistence type="predicted"/>
<accession>A0A644SP08</accession>
<evidence type="ECO:0000313" key="1">
    <source>
        <dbReference type="EMBL" id="MPL55521.1"/>
    </source>
</evidence>
<reference evidence="1" key="1">
    <citation type="submission" date="2019-08" db="EMBL/GenBank/DDBJ databases">
        <authorList>
            <person name="Kucharzyk K."/>
            <person name="Murdoch R.W."/>
            <person name="Higgins S."/>
            <person name="Loffler F."/>
        </authorList>
    </citation>
    <scope>NUCLEOTIDE SEQUENCE</scope>
</reference>